<dbReference type="Gene3D" id="3.40.50.150">
    <property type="entry name" value="Vaccinia Virus protein VP39"/>
    <property type="match status" value="1"/>
</dbReference>
<evidence type="ECO:0000313" key="8">
    <source>
        <dbReference type="Proteomes" id="UP000267536"/>
    </source>
</evidence>
<dbReference type="InterPro" id="IPR029063">
    <property type="entry name" value="SAM-dependent_MTases_sf"/>
</dbReference>
<dbReference type="UniPathway" id="UPA00148"/>
<dbReference type="PANTHER" id="PTHR43182">
    <property type="entry name" value="COBALT-PRECORRIN-6B C(15)-METHYLTRANSFERASE (DECARBOXYLATING)"/>
    <property type="match status" value="1"/>
</dbReference>
<evidence type="ECO:0000259" key="6">
    <source>
        <dbReference type="Pfam" id="PF00590"/>
    </source>
</evidence>
<dbReference type="NCBIfam" id="TIGR02467">
    <property type="entry name" value="CbiE"/>
    <property type="match status" value="1"/>
</dbReference>
<dbReference type="InterPro" id="IPR000878">
    <property type="entry name" value="4pyrrol_Mease"/>
</dbReference>
<keyword evidence="3 7" id="KW-0489">Methyltransferase</keyword>
<dbReference type="InterPro" id="IPR006365">
    <property type="entry name" value="Cbl_synth_CobL"/>
</dbReference>
<dbReference type="Proteomes" id="UP000267536">
    <property type="component" value="Unassembled WGS sequence"/>
</dbReference>
<dbReference type="AlphaFoldDB" id="A0A3N4H4G8"/>
<evidence type="ECO:0000313" key="7">
    <source>
        <dbReference type="EMBL" id="RPA66281.1"/>
    </source>
</evidence>
<dbReference type="CDD" id="cd02440">
    <property type="entry name" value="AdoMet_MTases"/>
    <property type="match status" value="1"/>
</dbReference>
<dbReference type="InterPro" id="IPR050714">
    <property type="entry name" value="Cobalamin_biosynth_MTase"/>
</dbReference>
<protein>
    <submittedName>
        <fullName evidence="7">Precorrin-6y C5,15-methyltransferase (Decarboxylating) subunit CbiE</fullName>
    </submittedName>
</protein>
<evidence type="ECO:0000256" key="3">
    <source>
        <dbReference type="ARBA" id="ARBA00022603"/>
    </source>
</evidence>
<dbReference type="Gene3D" id="3.40.1010.10">
    <property type="entry name" value="Cobalt-precorrin-4 Transmethylase, Domain 1"/>
    <property type="match status" value="1"/>
</dbReference>
<comment type="caution">
    <text evidence="7">The sequence shown here is derived from an EMBL/GenBank/DDBJ whole genome shotgun (WGS) entry which is preliminary data.</text>
</comment>
<comment type="pathway">
    <text evidence="1">Cofactor biosynthesis; adenosylcobalamin biosynthesis.</text>
</comment>
<keyword evidence="8" id="KW-1185">Reference proteome</keyword>
<dbReference type="Pfam" id="PF00590">
    <property type="entry name" value="TP_methylase"/>
    <property type="match status" value="1"/>
</dbReference>
<dbReference type="RefSeq" id="WP_123925239.1">
    <property type="nucleotide sequence ID" value="NZ_JBPSDP010000002.1"/>
</dbReference>
<keyword evidence="2" id="KW-0169">Cobalamin biosynthesis</keyword>
<organism evidence="7 8">
    <name type="scientific">Gordonia oryzae</name>
    <dbReference type="NCBI Taxonomy" id="2487349"/>
    <lineage>
        <taxon>Bacteria</taxon>
        <taxon>Bacillati</taxon>
        <taxon>Actinomycetota</taxon>
        <taxon>Actinomycetes</taxon>
        <taxon>Mycobacteriales</taxon>
        <taxon>Gordoniaceae</taxon>
        <taxon>Gordonia</taxon>
    </lineage>
</organism>
<dbReference type="Gene3D" id="3.30.950.10">
    <property type="entry name" value="Methyltransferase, Cobalt-precorrin-4 Transmethylase, Domain 2"/>
    <property type="match status" value="1"/>
</dbReference>
<dbReference type="GO" id="GO:0008276">
    <property type="term" value="F:protein methyltransferase activity"/>
    <property type="evidence" value="ECO:0007669"/>
    <property type="project" value="InterPro"/>
</dbReference>
<dbReference type="SUPFAM" id="SSF53335">
    <property type="entry name" value="S-adenosyl-L-methionine-dependent methyltransferases"/>
    <property type="match status" value="1"/>
</dbReference>
<dbReference type="EMBL" id="RKMH01000001">
    <property type="protein sequence ID" value="RPA66281.1"/>
    <property type="molecule type" value="Genomic_DNA"/>
</dbReference>
<dbReference type="InterPro" id="IPR014777">
    <property type="entry name" value="4pyrrole_Mease_sub1"/>
</dbReference>
<reference evidence="7 8" key="1">
    <citation type="submission" date="2018-11" db="EMBL/GenBank/DDBJ databases">
        <title>Draft genome sequence of Gordonia sp. RS15-1S isolated from rice stems.</title>
        <authorList>
            <person name="Muangham S."/>
        </authorList>
    </citation>
    <scope>NUCLEOTIDE SEQUENCE [LARGE SCALE GENOMIC DNA]</scope>
    <source>
        <strain evidence="7 8">RS15-1S</strain>
    </source>
</reference>
<sequence length="427" mass="45060">MTDSVPTLDNSTFVVVGIGADGWDGLSPIARSELTSAQVIFGSSRQLALLPDIGVTTVAWRSPMSEHLDAVLTGSSEELARYRGPDGTGIHLLASGDPMFHGLGATIVAAVGAHRVQVIPTVSSASLACARLGWDLADVAVVSAVTADPEIVLTEISNARRLLVLARDDTTPARLAELLVAHGFGASPFTVLEQLAGPHERVRGARADSWDPATVVDPLNIIAIDCIGPRRSPLPGRDESAFEHDGQITKSVIRALTVCALAPSYRQTLWDIGSGSGSVAIEWLRAQPGGVVIAFERDMTRAERLRINARRHGVLGRVTVGGAVPDALVHAPTPDAVFIGGGLSPRVLDTAWAALRPGGRLVANAVTIETQAILADWHRMHRDSTESTLRRFAVETAEPLGGYLTWRPALPIVTWAGSKALDGTGTS</sequence>
<evidence type="ECO:0000256" key="5">
    <source>
        <dbReference type="ARBA" id="ARBA00022691"/>
    </source>
</evidence>
<dbReference type="GO" id="GO:0009236">
    <property type="term" value="P:cobalamin biosynthetic process"/>
    <property type="evidence" value="ECO:0007669"/>
    <property type="project" value="UniProtKB-UniPathway"/>
</dbReference>
<dbReference type="OrthoDB" id="9787825at2"/>
<dbReference type="NCBIfam" id="TIGR02469">
    <property type="entry name" value="CbiT"/>
    <property type="match status" value="1"/>
</dbReference>
<name>A0A3N4H4G8_9ACTN</name>
<dbReference type="CDD" id="cd11644">
    <property type="entry name" value="Precorrin-6Y-MT"/>
    <property type="match status" value="1"/>
</dbReference>
<dbReference type="InterPro" id="IPR012818">
    <property type="entry name" value="CbiE"/>
</dbReference>
<keyword evidence="4 7" id="KW-0808">Transferase</keyword>
<dbReference type="PIRSF" id="PIRSF036428">
    <property type="entry name" value="CobL"/>
    <property type="match status" value="1"/>
</dbReference>
<evidence type="ECO:0000256" key="4">
    <source>
        <dbReference type="ARBA" id="ARBA00022679"/>
    </source>
</evidence>
<dbReference type="InterPro" id="IPR035996">
    <property type="entry name" value="4pyrrol_Methylase_sf"/>
</dbReference>
<proteinExistence type="predicted"/>
<evidence type="ECO:0000256" key="1">
    <source>
        <dbReference type="ARBA" id="ARBA00004953"/>
    </source>
</evidence>
<feature type="domain" description="Tetrapyrrole methylase" evidence="6">
    <location>
        <begin position="13"/>
        <end position="203"/>
    </location>
</feature>
<gene>
    <name evidence="7" type="primary">cbiE</name>
    <name evidence="7" type="ORF">EF294_01535</name>
</gene>
<dbReference type="InterPro" id="IPR014776">
    <property type="entry name" value="4pyrrole_Mease_sub2"/>
</dbReference>
<evidence type="ECO:0000256" key="2">
    <source>
        <dbReference type="ARBA" id="ARBA00022573"/>
    </source>
</evidence>
<dbReference type="PANTHER" id="PTHR43182:SF1">
    <property type="entry name" value="COBALT-PRECORRIN-7 C(5)-METHYLTRANSFERASE"/>
    <property type="match status" value="1"/>
</dbReference>
<accession>A0A3N4H4G8</accession>
<dbReference type="InterPro" id="IPR014008">
    <property type="entry name" value="Cbl_synth_MTase_CbiT"/>
</dbReference>
<dbReference type="SUPFAM" id="SSF53790">
    <property type="entry name" value="Tetrapyrrole methylase"/>
    <property type="match status" value="1"/>
</dbReference>
<keyword evidence="5" id="KW-0949">S-adenosyl-L-methionine</keyword>
<dbReference type="GO" id="GO:0032259">
    <property type="term" value="P:methylation"/>
    <property type="evidence" value="ECO:0007669"/>
    <property type="project" value="UniProtKB-KW"/>
</dbReference>